<comment type="caution">
    <text evidence="3">The sequence shown here is derived from an EMBL/GenBank/DDBJ whole genome shotgun (WGS) entry which is preliminary data.</text>
</comment>
<dbReference type="PANTHER" id="PTHR47633">
    <property type="entry name" value="IMMUNOGLOBULIN"/>
    <property type="match status" value="1"/>
</dbReference>
<dbReference type="InterPro" id="IPR013098">
    <property type="entry name" value="Ig_I-set"/>
</dbReference>
<evidence type="ECO:0000259" key="2">
    <source>
        <dbReference type="PROSITE" id="PS50835"/>
    </source>
</evidence>
<accession>A0A5N4E510</accession>
<protein>
    <submittedName>
        <fullName evidence="3">CAVP-target protein</fullName>
    </submittedName>
</protein>
<feature type="domain" description="Ig-like" evidence="2">
    <location>
        <begin position="84"/>
        <end position="232"/>
    </location>
</feature>
<sequence>MSRGYQRPPGPERGHWYQASYRGHSKDGKELRDGPKYRYVFGDPDVVTLVVSDGVLVDLGQYSINVTNHFGQCSDLARILVEVPAKIQKGPNDTKAHKGTTVTLTAEILGAPAPEVGWTKDGEDIEEDDRRRCGPAARIAPGARAWAAQGPETQEWDGGRKMGGEEQSWLISPAQVARKLIRGPAIPLFPARVFFGISSTTTTLTSRRATPEDSGKYEVYVENSLSMDQSFGLVDVARKWPSYTSPWLQALGSLGPTTLLHIA</sequence>
<dbReference type="InterPro" id="IPR013783">
    <property type="entry name" value="Ig-like_fold"/>
</dbReference>
<dbReference type="PROSITE" id="PS50835">
    <property type="entry name" value="IG_LIKE"/>
    <property type="match status" value="1"/>
</dbReference>
<dbReference type="InterPro" id="IPR036179">
    <property type="entry name" value="Ig-like_dom_sf"/>
</dbReference>
<feature type="region of interest" description="Disordered" evidence="1">
    <location>
        <begin position="1"/>
        <end position="29"/>
    </location>
</feature>
<dbReference type="Pfam" id="PF07679">
    <property type="entry name" value="I-set"/>
    <property type="match status" value="1"/>
</dbReference>
<organism evidence="3 4">
    <name type="scientific">Camelus dromedarius</name>
    <name type="common">Dromedary</name>
    <name type="synonym">Arabian camel</name>
    <dbReference type="NCBI Taxonomy" id="9838"/>
    <lineage>
        <taxon>Eukaryota</taxon>
        <taxon>Metazoa</taxon>
        <taxon>Chordata</taxon>
        <taxon>Craniata</taxon>
        <taxon>Vertebrata</taxon>
        <taxon>Euteleostomi</taxon>
        <taxon>Mammalia</taxon>
        <taxon>Eutheria</taxon>
        <taxon>Laurasiatheria</taxon>
        <taxon>Artiodactyla</taxon>
        <taxon>Tylopoda</taxon>
        <taxon>Camelidae</taxon>
        <taxon>Camelus</taxon>
    </lineage>
</organism>
<dbReference type="InterPro" id="IPR007110">
    <property type="entry name" value="Ig-like_dom"/>
</dbReference>
<evidence type="ECO:0000313" key="4">
    <source>
        <dbReference type="Proteomes" id="UP000299084"/>
    </source>
</evidence>
<evidence type="ECO:0000256" key="1">
    <source>
        <dbReference type="SAM" id="MobiDB-lite"/>
    </source>
</evidence>
<dbReference type="SUPFAM" id="SSF48726">
    <property type="entry name" value="Immunoglobulin"/>
    <property type="match status" value="2"/>
</dbReference>
<dbReference type="AlphaFoldDB" id="A0A5N4E510"/>
<proteinExistence type="predicted"/>
<dbReference type="Gene3D" id="2.60.40.10">
    <property type="entry name" value="Immunoglobulins"/>
    <property type="match status" value="1"/>
</dbReference>
<evidence type="ECO:0000313" key="3">
    <source>
        <dbReference type="EMBL" id="KAB1278437.1"/>
    </source>
</evidence>
<dbReference type="EMBL" id="JWIN03000005">
    <property type="protein sequence ID" value="KAB1278437.1"/>
    <property type="molecule type" value="Genomic_DNA"/>
</dbReference>
<name>A0A5N4E510_CAMDR</name>
<dbReference type="PANTHER" id="PTHR47633:SF4">
    <property type="entry name" value="MYOPALLADIN ISOFORM X1"/>
    <property type="match status" value="1"/>
</dbReference>
<reference evidence="3 4" key="1">
    <citation type="journal article" date="2019" name="Mol. Ecol. Resour.">
        <title>Improving Illumina assemblies with Hi-C and long reads: an example with the North African dromedary.</title>
        <authorList>
            <person name="Elbers J.P."/>
            <person name="Rogers M.F."/>
            <person name="Perelman P.L."/>
            <person name="Proskuryakova A.A."/>
            <person name="Serdyukova N.A."/>
            <person name="Johnson W.E."/>
            <person name="Horin P."/>
            <person name="Corander J."/>
            <person name="Murphy D."/>
            <person name="Burger P.A."/>
        </authorList>
    </citation>
    <scope>NUCLEOTIDE SEQUENCE [LARGE SCALE GENOMIC DNA]</scope>
    <source>
        <strain evidence="3">Drom800</strain>
        <tissue evidence="3">Blood</tissue>
    </source>
</reference>
<dbReference type="Proteomes" id="UP000299084">
    <property type="component" value="Unassembled WGS sequence"/>
</dbReference>
<gene>
    <name evidence="3" type="ORF">Cadr_000007391</name>
</gene>
<keyword evidence="4" id="KW-1185">Reference proteome</keyword>